<feature type="transmembrane region" description="Helical" evidence="1">
    <location>
        <begin position="38"/>
        <end position="57"/>
    </location>
</feature>
<proteinExistence type="predicted"/>
<dbReference type="AlphaFoldDB" id="A0A6G2BHR2"/>
<accession>A0A6G2BHR2</accession>
<reference evidence="2 3" key="1">
    <citation type="submission" date="2019-11" db="EMBL/GenBank/DDBJ databases">
        <authorList>
            <person name="Yuan L."/>
        </authorList>
    </citation>
    <scope>NUCLEOTIDE SEQUENCE [LARGE SCALE GENOMIC DNA]</scope>
    <source>
        <strain evidence="2 3">TRM43335</strain>
    </source>
</reference>
<evidence type="ECO:0000313" key="3">
    <source>
        <dbReference type="Proteomes" id="UP000473014"/>
    </source>
</evidence>
<dbReference type="RefSeq" id="WP_155072472.1">
    <property type="nucleotide sequence ID" value="NZ_WIXO01000001.1"/>
</dbReference>
<keyword evidence="3" id="KW-1185">Reference proteome</keyword>
<organism evidence="2 3">
    <name type="scientific">Streptomyces taklimakanensis</name>
    <dbReference type="NCBI Taxonomy" id="2569853"/>
    <lineage>
        <taxon>Bacteria</taxon>
        <taxon>Bacillati</taxon>
        <taxon>Actinomycetota</taxon>
        <taxon>Actinomycetes</taxon>
        <taxon>Kitasatosporales</taxon>
        <taxon>Streptomycetaceae</taxon>
        <taxon>Streptomyces</taxon>
    </lineage>
</organism>
<evidence type="ECO:0000313" key="2">
    <source>
        <dbReference type="EMBL" id="MTE21827.1"/>
    </source>
</evidence>
<protein>
    <submittedName>
        <fullName evidence="2">Uncharacterized protein</fullName>
    </submittedName>
</protein>
<keyword evidence="1" id="KW-0812">Transmembrane</keyword>
<feature type="transmembrane region" description="Helical" evidence="1">
    <location>
        <begin position="12"/>
        <end position="32"/>
    </location>
</feature>
<keyword evidence="1" id="KW-1133">Transmembrane helix</keyword>
<evidence type="ECO:0000256" key="1">
    <source>
        <dbReference type="SAM" id="Phobius"/>
    </source>
</evidence>
<keyword evidence="1" id="KW-0472">Membrane</keyword>
<dbReference type="Proteomes" id="UP000473014">
    <property type="component" value="Unassembled WGS sequence"/>
</dbReference>
<dbReference type="EMBL" id="WIXO01000001">
    <property type="protein sequence ID" value="MTE21827.1"/>
    <property type="molecule type" value="Genomic_DNA"/>
</dbReference>
<gene>
    <name evidence="2" type="ORF">F0L17_22470</name>
</gene>
<name>A0A6G2BHR2_9ACTN</name>
<comment type="caution">
    <text evidence="2">The sequence shown here is derived from an EMBL/GenBank/DDBJ whole genome shotgun (WGS) entry which is preliminary data.</text>
</comment>
<sequence>MPDSTAGKPSNKSIAMLLALIAMVLMPVGAMLDGAAQWILLGLGVGVLFLCAHQIHLNNRAAGQR</sequence>